<evidence type="ECO:0000313" key="2">
    <source>
        <dbReference type="EMBL" id="KAG2372755.1"/>
    </source>
</evidence>
<name>A0AA88KB21_NAELO</name>
<comment type="caution">
    <text evidence="2">The sequence shown here is derived from an EMBL/GenBank/DDBJ whole genome shotgun (WGS) entry which is preliminary data.</text>
</comment>
<organism evidence="2 3">
    <name type="scientific">Naegleria lovaniensis</name>
    <name type="common">Amoeba</name>
    <dbReference type="NCBI Taxonomy" id="51637"/>
    <lineage>
        <taxon>Eukaryota</taxon>
        <taxon>Discoba</taxon>
        <taxon>Heterolobosea</taxon>
        <taxon>Tetramitia</taxon>
        <taxon>Eutetramitia</taxon>
        <taxon>Vahlkampfiidae</taxon>
        <taxon>Naegleria</taxon>
    </lineage>
</organism>
<evidence type="ECO:0000256" key="1">
    <source>
        <dbReference type="SAM" id="MobiDB-lite"/>
    </source>
</evidence>
<dbReference type="Proteomes" id="UP000816034">
    <property type="component" value="Unassembled WGS sequence"/>
</dbReference>
<dbReference type="EMBL" id="PYSW02000068">
    <property type="protein sequence ID" value="KAG2372755.1"/>
    <property type="molecule type" value="Genomic_DNA"/>
</dbReference>
<proteinExistence type="predicted"/>
<protein>
    <submittedName>
        <fullName evidence="2">Uncharacterized protein</fullName>
    </submittedName>
</protein>
<feature type="compositionally biased region" description="Low complexity" evidence="1">
    <location>
        <begin position="340"/>
        <end position="366"/>
    </location>
</feature>
<feature type="region of interest" description="Disordered" evidence="1">
    <location>
        <begin position="551"/>
        <end position="647"/>
    </location>
</feature>
<gene>
    <name evidence="2" type="ORF">C9374_013207</name>
</gene>
<sequence>MSTLLWVPTTTNPTKSSHCASHSTTSIAPLVVADHQDIDCILSETSTTCSSSTLIPIITKNDHNLNNHIVNNNKHDDSSFPELSSHSLVHSLLTFPAVASFTMNPKDETSIGNTVLSSSNKRMMAVTVSTTPGELSQSMIEKQNEGTTSCQSPAITPKSTNLSSLLNVGLTNPLEGMFGDHEDDLFFSTIDLDSISPESIMNNHTTTVPSALPIAHHEVSAQDQLALTQYLESALLSQHHPSMQLGLSANNNNNHLIHESNQHLLRGDSTLLNFNNNNNLMMMMTSPSMGGFMMNQPSSSSNLTSRSASHMFTAAAGLSAQLQQMYPTNMQQQAPMANRSSLLSESPSGSMSNQGQSIQPQTQQQNPLMTMLSSLSREQHVVHVLNSLLLSNNNSTPTNSQPQQQSTIMNTSNPSSSLITKPQVVSSAPSSSPLSTSLHPPTPQEIHSVCADIDEALKDCTSSLGLIWSNSNSKQQIKLRNALVVTTTTPTTFSSSSSSSSVMSSPCSSPQIHSPLLVATGFMNRSIGGAPSNSPLATSINTTMTCSATTVQTSPQSLGAMETQNTETSSVTPAAKSKTKRQKKEGVKRKNNADHAHDPAADQHEEDDVNTSNKKKKKTSTKRNTKKGNTASSSASSSTTTTTTTTTTISPLASGAAEYVSFSMPMIQENIMMTTTTSNANLPPPPPNTTDRRRKYRVRFGPNMFDEINCKSSATSSRKYYRIEKKE</sequence>
<feature type="compositionally biased region" description="Polar residues" evidence="1">
    <location>
        <begin position="408"/>
        <end position="420"/>
    </location>
</feature>
<feature type="compositionally biased region" description="Low complexity" evidence="1">
    <location>
        <begin position="422"/>
        <end position="439"/>
    </location>
</feature>
<feature type="compositionally biased region" description="Low complexity" evidence="1">
    <location>
        <begin position="392"/>
        <end position="407"/>
    </location>
</feature>
<feature type="region of interest" description="Disordered" evidence="1">
    <location>
        <begin position="392"/>
        <end position="445"/>
    </location>
</feature>
<dbReference type="RefSeq" id="XP_044541930.1">
    <property type="nucleotide sequence ID" value="XM_044689058.1"/>
</dbReference>
<accession>A0AA88KB21</accession>
<feature type="compositionally biased region" description="Polar residues" evidence="1">
    <location>
        <begin position="551"/>
        <end position="572"/>
    </location>
</feature>
<feature type="region of interest" description="Disordered" evidence="1">
    <location>
        <begin position="332"/>
        <end position="366"/>
    </location>
</feature>
<evidence type="ECO:0000313" key="3">
    <source>
        <dbReference type="Proteomes" id="UP000816034"/>
    </source>
</evidence>
<feature type="compositionally biased region" description="Basic residues" evidence="1">
    <location>
        <begin position="577"/>
        <end position="590"/>
    </location>
</feature>
<feature type="compositionally biased region" description="Basic and acidic residues" evidence="1">
    <location>
        <begin position="591"/>
        <end position="603"/>
    </location>
</feature>
<feature type="compositionally biased region" description="Low complexity" evidence="1">
    <location>
        <begin position="627"/>
        <end position="647"/>
    </location>
</feature>
<feature type="compositionally biased region" description="Basic residues" evidence="1">
    <location>
        <begin position="613"/>
        <end position="626"/>
    </location>
</feature>
<dbReference type="GeneID" id="68105660"/>
<keyword evidence="3" id="KW-1185">Reference proteome</keyword>
<reference evidence="2 3" key="1">
    <citation type="journal article" date="2018" name="BMC Genomics">
        <title>The genome of Naegleria lovaniensis, the basis for a comparative approach to unravel pathogenicity factors of the human pathogenic amoeba N. fowleri.</title>
        <authorList>
            <person name="Liechti N."/>
            <person name="Schurch N."/>
            <person name="Bruggmann R."/>
            <person name="Wittwer M."/>
        </authorList>
    </citation>
    <scope>NUCLEOTIDE SEQUENCE [LARGE SCALE GENOMIC DNA]</scope>
    <source>
        <strain evidence="2 3">ATCC 30569</strain>
    </source>
</reference>
<dbReference type="AlphaFoldDB" id="A0AA88KB21"/>